<proteinExistence type="predicted"/>
<sequence length="185" mass="19207">MAPRPLKAALTLAAAAALSLSAVPAQAADPAPSVWTDLTPTYTATGAYGYAPLAVADGFVPSPCVPGMGYHYVNADNVGETDPERPAALLYDDGPHGRRLLGVEWIVPAGSGVTRPTMFGQEFQGPADVPGVGSSYTLHAWIYRTNPSGLFNPTDPDVTCAPASAPSTAPEPSWLADIDWTDLVT</sequence>
<evidence type="ECO:0000256" key="1">
    <source>
        <dbReference type="SAM" id="SignalP"/>
    </source>
</evidence>
<protein>
    <submittedName>
        <fullName evidence="2">Uncharacterized protein</fullName>
    </submittedName>
</protein>
<dbReference type="AlphaFoldDB" id="A0A101SDG2"/>
<organism evidence="2 3">
    <name type="scientific">Streptomyces griseorubiginosus</name>
    <dbReference type="NCBI Taxonomy" id="67304"/>
    <lineage>
        <taxon>Bacteria</taxon>
        <taxon>Bacillati</taxon>
        <taxon>Actinomycetota</taxon>
        <taxon>Actinomycetes</taxon>
        <taxon>Kitasatosporales</taxon>
        <taxon>Streptomycetaceae</taxon>
        <taxon>Streptomyces</taxon>
    </lineage>
</organism>
<accession>A0A101SDG2</accession>
<dbReference type="RefSeq" id="WP_062232812.1">
    <property type="nucleotide sequence ID" value="NZ_JBPJFL010000001.1"/>
</dbReference>
<feature type="chain" id="PRO_5007106067" evidence="1">
    <location>
        <begin position="28"/>
        <end position="185"/>
    </location>
</feature>
<reference evidence="2 3" key="1">
    <citation type="submission" date="2015-10" db="EMBL/GenBank/DDBJ databases">
        <title>Draft genome sequence of Streptomyces griseorubiginosus DSM 40469, type strain for the species Streptomyces griseorubiginosus.</title>
        <authorList>
            <person name="Ruckert C."/>
            <person name="Winkler A."/>
            <person name="Kalinowski J."/>
            <person name="Kampfer P."/>
            <person name="Glaeser S."/>
        </authorList>
    </citation>
    <scope>NUCLEOTIDE SEQUENCE [LARGE SCALE GENOMIC DNA]</scope>
    <source>
        <strain evidence="2 3">DSM 40469</strain>
    </source>
</reference>
<comment type="caution">
    <text evidence="2">The sequence shown here is derived from an EMBL/GenBank/DDBJ whole genome shotgun (WGS) entry which is preliminary data.</text>
</comment>
<feature type="signal peptide" evidence="1">
    <location>
        <begin position="1"/>
        <end position="27"/>
    </location>
</feature>
<name>A0A101SDG2_9ACTN</name>
<keyword evidence="3" id="KW-1185">Reference proteome</keyword>
<evidence type="ECO:0000313" key="3">
    <source>
        <dbReference type="Proteomes" id="UP000054375"/>
    </source>
</evidence>
<dbReference type="Proteomes" id="UP000054375">
    <property type="component" value="Unassembled WGS sequence"/>
</dbReference>
<dbReference type="EMBL" id="LMWV01000001">
    <property type="protein sequence ID" value="KUN72249.1"/>
    <property type="molecule type" value="Genomic_DNA"/>
</dbReference>
<evidence type="ECO:0000313" key="2">
    <source>
        <dbReference type="EMBL" id="KUN72249.1"/>
    </source>
</evidence>
<gene>
    <name evidence="2" type="ORF">AQJ54_00705</name>
</gene>
<keyword evidence="1" id="KW-0732">Signal</keyword>